<feature type="region of interest" description="Disordered" evidence="5">
    <location>
        <begin position="279"/>
        <end position="307"/>
    </location>
</feature>
<organism evidence="7 8">
    <name type="scientific">Nocardiopsis terrae</name>
    <dbReference type="NCBI Taxonomy" id="372655"/>
    <lineage>
        <taxon>Bacteria</taxon>
        <taxon>Bacillati</taxon>
        <taxon>Actinomycetota</taxon>
        <taxon>Actinomycetes</taxon>
        <taxon>Streptosporangiales</taxon>
        <taxon>Nocardiopsidaceae</taxon>
        <taxon>Nocardiopsis</taxon>
    </lineage>
</organism>
<keyword evidence="2" id="KW-0285">Flavoprotein</keyword>
<proteinExistence type="predicted"/>
<comment type="cofactor">
    <cofactor evidence="1">
        <name>FAD</name>
        <dbReference type="ChEBI" id="CHEBI:57692"/>
    </cofactor>
</comment>
<evidence type="ECO:0000313" key="7">
    <source>
        <dbReference type="EMBL" id="MBE1455913.1"/>
    </source>
</evidence>
<gene>
    <name evidence="7" type="ORF">H4W79_000127</name>
</gene>
<evidence type="ECO:0000256" key="2">
    <source>
        <dbReference type="ARBA" id="ARBA00022630"/>
    </source>
</evidence>
<dbReference type="RefSeq" id="WP_191276407.1">
    <property type="nucleotide sequence ID" value="NZ_BMXJ01000013.1"/>
</dbReference>
<dbReference type="Proteomes" id="UP000598217">
    <property type="component" value="Unassembled WGS sequence"/>
</dbReference>
<dbReference type="EC" id="1.5.3.1" evidence="7"/>
<name>A0ABR9HA72_9ACTN</name>
<dbReference type="PANTHER" id="PTHR10961:SF7">
    <property type="entry name" value="FAD DEPENDENT OXIDOREDUCTASE DOMAIN-CONTAINING PROTEIN"/>
    <property type="match status" value="1"/>
</dbReference>
<protein>
    <submittedName>
        <fullName evidence="7">Sarcosine oxidase</fullName>
        <ecNumber evidence="7">1.5.3.1</ecNumber>
    </submittedName>
</protein>
<feature type="domain" description="FAD dependent oxidoreductase" evidence="6">
    <location>
        <begin position="8"/>
        <end position="378"/>
    </location>
</feature>
<dbReference type="Gene3D" id="3.30.9.10">
    <property type="entry name" value="D-Amino Acid Oxidase, subunit A, domain 2"/>
    <property type="match status" value="1"/>
</dbReference>
<keyword evidence="8" id="KW-1185">Reference proteome</keyword>
<sequence>MTARVETDTVVVGLGAMGSQALWRLAREGVDAIGVEQFVPGHDRGSSHGESRIIRTAYLEGAEYVPFVQAAWRAWDELEQASGSRLVVRSGALMLGGPDSGVISGSVAAAEHHGLAHERLSADELAERHPRHAVRTGEVGVFEADAGAVLPEASILAAVRLARLAGARVWTGRAVTRIEPDPDHPRVRVGDTEIRARRVIVTAGAWLPGLLPGTARLGGGIRVERRVLGWFRVTGPACDTSAPEPVFAREEPDGALWYGFPSMDDGRTVKIGVHAEPPEVGAGTTRPTGSQWGEPVDPGTGPRPPDGADARRLGALAAGLRGVAPLPERMASCMYTMTPDEHFLIGRRSELPGLILAGGFSGHGFKFASAVGRALADLARDGRTDLPVGMFDPHRWDSPPAHP</sequence>
<dbReference type="InterPro" id="IPR036188">
    <property type="entry name" value="FAD/NAD-bd_sf"/>
</dbReference>
<dbReference type="PANTHER" id="PTHR10961">
    <property type="entry name" value="PEROXISOMAL SARCOSINE OXIDASE"/>
    <property type="match status" value="1"/>
</dbReference>
<dbReference type="Gene3D" id="3.50.50.60">
    <property type="entry name" value="FAD/NAD(P)-binding domain"/>
    <property type="match status" value="1"/>
</dbReference>
<evidence type="ECO:0000256" key="4">
    <source>
        <dbReference type="ARBA" id="ARBA00023002"/>
    </source>
</evidence>
<evidence type="ECO:0000256" key="1">
    <source>
        <dbReference type="ARBA" id="ARBA00001974"/>
    </source>
</evidence>
<dbReference type="InterPro" id="IPR045170">
    <property type="entry name" value="MTOX"/>
</dbReference>
<evidence type="ECO:0000256" key="3">
    <source>
        <dbReference type="ARBA" id="ARBA00022827"/>
    </source>
</evidence>
<dbReference type="SUPFAM" id="SSF54373">
    <property type="entry name" value="FAD-linked reductases, C-terminal domain"/>
    <property type="match status" value="1"/>
</dbReference>
<dbReference type="EMBL" id="JADBDY010000001">
    <property type="protein sequence ID" value="MBE1455913.1"/>
    <property type="molecule type" value="Genomic_DNA"/>
</dbReference>
<evidence type="ECO:0000256" key="5">
    <source>
        <dbReference type="SAM" id="MobiDB-lite"/>
    </source>
</evidence>
<dbReference type="NCBIfam" id="NF008425">
    <property type="entry name" value="PRK11259.1"/>
    <property type="match status" value="1"/>
</dbReference>
<comment type="caution">
    <text evidence="7">The sequence shown here is derived from an EMBL/GenBank/DDBJ whole genome shotgun (WGS) entry which is preliminary data.</text>
</comment>
<accession>A0ABR9HA72</accession>
<dbReference type="InterPro" id="IPR006076">
    <property type="entry name" value="FAD-dep_OxRdtase"/>
</dbReference>
<keyword evidence="4 7" id="KW-0560">Oxidoreductase</keyword>
<keyword evidence="3" id="KW-0274">FAD</keyword>
<dbReference type="SUPFAM" id="SSF51905">
    <property type="entry name" value="FAD/NAD(P)-binding domain"/>
    <property type="match status" value="1"/>
</dbReference>
<dbReference type="Pfam" id="PF01266">
    <property type="entry name" value="DAO"/>
    <property type="match status" value="1"/>
</dbReference>
<reference evidence="7 8" key="1">
    <citation type="submission" date="2020-10" db="EMBL/GenBank/DDBJ databases">
        <title>Sequencing the genomes of 1000 actinobacteria strains.</title>
        <authorList>
            <person name="Klenk H.-P."/>
        </authorList>
    </citation>
    <scope>NUCLEOTIDE SEQUENCE [LARGE SCALE GENOMIC DNA]</scope>
    <source>
        <strain evidence="7 8">DSM 45157</strain>
    </source>
</reference>
<dbReference type="GO" id="GO:0008115">
    <property type="term" value="F:sarcosine oxidase activity"/>
    <property type="evidence" value="ECO:0007669"/>
    <property type="project" value="UniProtKB-EC"/>
</dbReference>
<evidence type="ECO:0000259" key="6">
    <source>
        <dbReference type="Pfam" id="PF01266"/>
    </source>
</evidence>
<evidence type="ECO:0000313" key="8">
    <source>
        <dbReference type="Proteomes" id="UP000598217"/>
    </source>
</evidence>